<sequence>MHLNGRILSQKGALNLQVRIHCTVKVRIFKKFTIYFVILCNFISRI</sequence>
<organism evidence="1 2">
    <name type="scientific">Aliiglaciecola lipolytica E3</name>
    <dbReference type="NCBI Taxonomy" id="1127673"/>
    <lineage>
        <taxon>Bacteria</taxon>
        <taxon>Pseudomonadati</taxon>
        <taxon>Pseudomonadota</taxon>
        <taxon>Gammaproteobacteria</taxon>
        <taxon>Alteromonadales</taxon>
        <taxon>Alteromonadaceae</taxon>
        <taxon>Aliiglaciecola</taxon>
    </lineage>
</organism>
<protein>
    <submittedName>
        <fullName evidence="1">Uncharacterized protein</fullName>
    </submittedName>
</protein>
<evidence type="ECO:0000313" key="1">
    <source>
        <dbReference type="EMBL" id="GAC14596.1"/>
    </source>
</evidence>
<dbReference type="Proteomes" id="UP000006334">
    <property type="component" value="Unassembled WGS sequence"/>
</dbReference>
<dbReference type="EMBL" id="BAEN01000038">
    <property type="protein sequence ID" value="GAC14596.1"/>
    <property type="molecule type" value="Genomic_DNA"/>
</dbReference>
<proteinExistence type="predicted"/>
<name>K6XSD4_9ALTE</name>
<dbReference type="AlphaFoldDB" id="K6XSD4"/>
<accession>K6XSD4</accession>
<evidence type="ECO:0000313" key="2">
    <source>
        <dbReference type="Proteomes" id="UP000006334"/>
    </source>
</evidence>
<comment type="caution">
    <text evidence="1">The sequence shown here is derived from an EMBL/GenBank/DDBJ whole genome shotgun (WGS) entry which is preliminary data.</text>
</comment>
<reference evidence="1 2" key="1">
    <citation type="journal article" date="2017" name="Antonie Van Leeuwenhoek">
        <title>Rhizobium rhizosphaerae sp. nov., a novel species isolated from rice rhizosphere.</title>
        <authorList>
            <person name="Zhao J.J."/>
            <person name="Zhang J."/>
            <person name="Zhang R.J."/>
            <person name="Zhang C.W."/>
            <person name="Yin H.Q."/>
            <person name="Zhang X.X."/>
        </authorList>
    </citation>
    <scope>NUCLEOTIDE SEQUENCE [LARGE SCALE GENOMIC DNA]</scope>
    <source>
        <strain evidence="1 2">E3</strain>
    </source>
</reference>
<gene>
    <name evidence="1" type="ORF">GLIP_1968</name>
</gene>
<keyword evidence="2" id="KW-1185">Reference proteome</keyword>